<dbReference type="GO" id="GO:0160141">
    <property type="term" value="F:23S rRNA pseudouridine(955/2504/2580) synthase activity"/>
    <property type="evidence" value="ECO:0007669"/>
    <property type="project" value="UniProtKB-EC"/>
</dbReference>
<comment type="catalytic activity">
    <reaction evidence="1">
        <text>uridine(955/2504/2580) in 23S rRNA = pseudouridine(955/2504/2580) in 23S rRNA</text>
        <dbReference type="Rhea" id="RHEA:42528"/>
        <dbReference type="Rhea" id="RHEA-COMP:10099"/>
        <dbReference type="Rhea" id="RHEA-COMP:10100"/>
        <dbReference type="ChEBI" id="CHEBI:65314"/>
        <dbReference type="ChEBI" id="CHEBI:65315"/>
        <dbReference type="EC" id="5.4.99.24"/>
    </reaction>
</comment>
<keyword evidence="13" id="KW-0456">Lyase</keyword>
<dbReference type="GO" id="GO:0003723">
    <property type="term" value="F:RNA binding"/>
    <property type="evidence" value="ECO:0007669"/>
    <property type="project" value="UniProtKB-KW"/>
</dbReference>
<dbReference type="InterPro" id="IPR006145">
    <property type="entry name" value="PsdUridine_synth_RsuA/RluA"/>
</dbReference>
<dbReference type="NCBIfam" id="TIGR00005">
    <property type="entry name" value="rluA_subfam"/>
    <property type="match status" value="1"/>
</dbReference>
<dbReference type="Pfam" id="PF01479">
    <property type="entry name" value="S4"/>
    <property type="match status" value="1"/>
</dbReference>
<dbReference type="EC" id="5.4.99.24" evidence="4"/>
<evidence type="ECO:0000256" key="11">
    <source>
        <dbReference type="ARBA" id="ARBA00033053"/>
    </source>
</evidence>
<gene>
    <name evidence="13" type="ORF">MNB_SUP05-5-264</name>
</gene>
<accession>A0A1W1C4D8</accession>
<feature type="domain" description="RNA-binding S4" evidence="12">
    <location>
        <begin position="14"/>
        <end position="72"/>
    </location>
</feature>
<dbReference type="PANTHER" id="PTHR21600:SF92">
    <property type="entry name" value="RIBOSOMAL LARGE SUBUNIT PSEUDOURIDINE SYNTHASE C"/>
    <property type="match status" value="1"/>
</dbReference>
<evidence type="ECO:0000256" key="6">
    <source>
        <dbReference type="ARBA" id="ARBA00022552"/>
    </source>
</evidence>
<dbReference type="CDD" id="cd02869">
    <property type="entry name" value="PseudoU_synth_RluA_like"/>
    <property type="match status" value="1"/>
</dbReference>
<evidence type="ECO:0000256" key="3">
    <source>
        <dbReference type="ARBA" id="ARBA00010876"/>
    </source>
</evidence>
<dbReference type="SMART" id="SM00363">
    <property type="entry name" value="S4"/>
    <property type="match status" value="1"/>
</dbReference>
<dbReference type="PROSITE" id="PS01129">
    <property type="entry name" value="PSI_RLU"/>
    <property type="match status" value="1"/>
</dbReference>
<evidence type="ECO:0000256" key="2">
    <source>
        <dbReference type="ARBA" id="ARBA00002876"/>
    </source>
</evidence>
<dbReference type="PROSITE" id="PS50889">
    <property type="entry name" value="S4"/>
    <property type="match status" value="1"/>
</dbReference>
<dbReference type="EMBL" id="FPHJ01000030">
    <property type="protein sequence ID" value="SFV60613.1"/>
    <property type="molecule type" value="Genomic_DNA"/>
</dbReference>
<reference evidence="13" key="1">
    <citation type="submission" date="2016-10" db="EMBL/GenBank/DDBJ databases">
        <authorList>
            <person name="de Groot N.N."/>
        </authorList>
    </citation>
    <scope>NUCLEOTIDE SEQUENCE</scope>
</reference>
<dbReference type="AlphaFoldDB" id="A0A1W1C4D8"/>
<dbReference type="InterPro" id="IPR002942">
    <property type="entry name" value="S4_RNA-bd"/>
</dbReference>
<dbReference type="Pfam" id="PF00849">
    <property type="entry name" value="PseudoU_synth_2"/>
    <property type="match status" value="1"/>
</dbReference>
<evidence type="ECO:0000259" key="12">
    <source>
        <dbReference type="SMART" id="SM00363"/>
    </source>
</evidence>
<protein>
    <recommendedName>
        <fullName evidence="5">Ribosomal large subunit pseudouridine synthase C</fullName>
        <ecNumber evidence="4">5.4.99.24</ecNumber>
    </recommendedName>
    <alternativeName>
        <fullName evidence="9">23S rRNA pseudouridine(955/2504/2580) synthase</fullName>
    </alternativeName>
    <alternativeName>
        <fullName evidence="10">rRNA pseudouridylate synthase C</fullName>
    </alternativeName>
    <alternativeName>
        <fullName evidence="11">rRNA-uridine isomerase C</fullName>
    </alternativeName>
</protein>
<dbReference type="InterPro" id="IPR036986">
    <property type="entry name" value="S4_RNA-bd_sf"/>
</dbReference>
<organism evidence="13">
    <name type="scientific">hydrothermal vent metagenome</name>
    <dbReference type="NCBI Taxonomy" id="652676"/>
    <lineage>
        <taxon>unclassified sequences</taxon>
        <taxon>metagenomes</taxon>
        <taxon>ecological metagenomes</taxon>
    </lineage>
</organism>
<dbReference type="Gene3D" id="3.10.290.10">
    <property type="entry name" value="RNA-binding S4 domain"/>
    <property type="match status" value="1"/>
</dbReference>
<comment type="similarity">
    <text evidence="3">Belongs to the pseudouridine synthase RluA family.</text>
</comment>
<keyword evidence="7" id="KW-0694">RNA-binding</keyword>
<evidence type="ECO:0000256" key="4">
    <source>
        <dbReference type="ARBA" id="ARBA00012785"/>
    </source>
</evidence>
<keyword evidence="6" id="KW-0698">rRNA processing</keyword>
<keyword evidence="8" id="KW-0413">Isomerase</keyword>
<comment type="function">
    <text evidence="2">Responsible for synthesis of pseudouridine from uracil at positions 955, 2504 and 2580 in 23S ribosomal RNA.</text>
</comment>
<evidence type="ECO:0000256" key="10">
    <source>
        <dbReference type="ARBA" id="ARBA00031975"/>
    </source>
</evidence>
<dbReference type="SUPFAM" id="SSF55174">
    <property type="entry name" value="Alpha-L RNA-binding motif"/>
    <property type="match status" value="1"/>
</dbReference>
<dbReference type="Gene3D" id="3.30.2350.10">
    <property type="entry name" value="Pseudouridine synthase"/>
    <property type="match status" value="1"/>
</dbReference>
<dbReference type="GO" id="GO:0000455">
    <property type="term" value="P:enzyme-directed rRNA pseudouridine synthesis"/>
    <property type="evidence" value="ECO:0007669"/>
    <property type="project" value="TreeGrafter"/>
</dbReference>
<evidence type="ECO:0000256" key="8">
    <source>
        <dbReference type="ARBA" id="ARBA00023235"/>
    </source>
</evidence>
<evidence type="ECO:0000256" key="5">
    <source>
        <dbReference type="ARBA" id="ARBA00017128"/>
    </source>
</evidence>
<evidence type="ECO:0000313" key="13">
    <source>
        <dbReference type="EMBL" id="SFV60613.1"/>
    </source>
</evidence>
<evidence type="ECO:0000256" key="1">
    <source>
        <dbReference type="ARBA" id="ARBA00000381"/>
    </source>
</evidence>
<dbReference type="InterPro" id="IPR020103">
    <property type="entry name" value="PsdUridine_synth_cat_dom_sf"/>
</dbReference>
<sequence>MPKFQTISETAEYQRLDNFLIKTLKGVPKSHIHRIIRKGEVRVNKGRKKSDYKLQIGDIVRIPPVRISEKIEQKVSSKLIGILENSLLYEDKGLMIFNKPSGLAVHGGSGINLGLIETLRQIYGNHLELVHRLDRETSGCILIAKKRSVLKNIQQQLSENKLKKIYLALVQNSWAKKTHTTNLPLLKNTIKSGERIVIVDNNGKEAISHFRPIENFTKANFSASLVEVKIDTGRTHQIRVHAQEVGHPIANDTKYGNKTFNQQLQRLGLKRLFLHAKQLEFFNPTLDKKQNIQAPLPVELKKILSLLK</sequence>
<dbReference type="CDD" id="cd00165">
    <property type="entry name" value="S4"/>
    <property type="match status" value="1"/>
</dbReference>
<dbReference type="PANTHER" id="PTHR21600">
    <property type="entry name" value="MITOCHONDRIAL RNA PSEUDOURIDINE SYNTHASE"/>
    <property type="match status" value="1"/>
</dbReference>
<dbReference type="InterPro" id="IPR006225">
    <property type="entry name" value="PsdUridine_synth_RluC/D"/>
</dbReference>
<dbReference type="InterPro" id="IPR050188">
    <property type="entry name" value="RluA_PseudoU_synthase"/>
</dbReference>
<evidence type="ECO:0000256" key="7">
    <source>
        <dbReference type="ARBA" id="ARBA00022884"/>
    </source>
</evidence>
<dbReference type="SUPFAM" id="SSF55120">
    <property type="entry name" value="Pseudouridine synthase"/>
    <property type="match status" value="1"/>
</dbReference>
<name>A0A1W1C4D8_9ZZZZ</name>
<dbReference type="GO" id="GO:0016829">
    <property type="term" value="F:lyase activity"/>
    <property type="evidence" value="ECO:0007669"/>
    <property type="project" value="UniProtKB-KW"/>
</dbReference>
<dbReference type="InterPro" id="IPR006224">
    <property type="entry name" value="PsdUridine_synth_RluA-like_CS"/>
</dbReference>
<evidence type="ECO:0000256" key="9">
    <source>
        <dbReference type="ARBA" id="ARBA00030705"/>
    </source>
</evidence>
<proteinExistence type="inferred from homology"/>